<dbReference type="InterPro" id="IPR000310">
    <property type="entry name" value="Orn/Lys/Arg_deCO2ase_major_dom"/>
</dbReference>
<keyword evidence="2" id="KW-0663">Pyridoxal phosphate</keyword>
<evidence type="ECO:0000313" key="4">
    <source>
        <dbReference type="EMBL" id="KQC84364.1"/>
    </source>
</evidence>
<dbReference type="SUPFAM" id="SSF53383">
    <property type="entry name" value="PLP-dependent transferases"/>
    <property type="match status" value="1"/>
</dbReference>
<comment type="cofactor">
    <cofactor evidence="1">
        <name>pyridoxal 5'-phosphate</name>
        <dbReference type="ChEBI" id="CHEBI:597326"/>
    </cofactor>
</comment>
<dbReference type="SUPFAM" id="SSF55904">
    <property type="entry name" value="Ornithine decarboxylase C-terminal domain"/>
    <property type="match status" value="1"/>
</dbReference>
<dbReference type="PANTHER" id="PTHR43277">
    <property type="entry name" value="ARGININE DECARBOXYLASE"/>
    <property type="match status" value="1"/>
</dbReference>
<dbReference type="InterPro" id="IPR015421">
    <property type="entry name" value="PyrdxlP-dep_Trfase_major"/>
</dbReference>
<sequence length="556" mass="62888">METPICDFVKEYADNGFSRFHMPGHKGRKFIGCEKYDITEIDGADVLSHADGIIKKSQENAAKLFGSGASFYSTEGSSQCIKTMLAVVFADYRRKFLYEKTDKPENLSEAKKTDKSEKLCENKNTSARPFCENEIIEKPEAITERAYVLAARNVHKSMIDALALLDLDVEFIYPKDADSICVSMVTPADIMEYLEKVSDNTEIKTEEVKKILDIAEIKTEEVERKSDNAERDDIKLSDTERKNICGKDNKRNMLPMAVYITSPDYLGNTADIEGISKVCEKYDIPLIVDNAHGAYQAFLDEEKYGNIHPIKSGAAICCDSAHKTLPVLTGGAYIHVSRKYKERFAPYVASYMTMFGSTSPSYLIMQSLDMCNRYIDEKIRHELSECIGRIEKTKKVLVENNVKLMETEPLKIVIDTAAAGMEGGKLAEELRKYKIECEYADKYFVVLMITPQNDEKDFERLEKWAVKTKYKRVAKKKIEPKKLILHRAERVMSIRKAAFSPYRKIKVSDAGGSICASQTIACPPAIPIAVCGERIDQNMISIFEEYGIDYVNVVSY</sequence>
<dbReference type="Gene3D" id="3.40.640.10">
    <property type="entry name" value="Type I PLP-dependent aspartate aminotransferase-like (Major domain)"/>
    <property type="match status" value="1"/>
</dbReference>
<accession>A0AAW3JPE7</accession>
<evidence type="ECO:0000313" key="5">
    <source>
        <dbReference type="Proteomes" id="UP000050833"/>
    </source>
</evidence>
<feature type="domain" description="Orn/Lys/Arg decarboxylases family 1 pyridoxal-P attachment site" evidence="3">
    <location>
        <begin position="3"/>
        <end position="89"/>
    </location>
</feature>
<name>A0AAW3JPE7_9FIRM</name>
<comment type="caution">
    <text evidence="4">The sequence shown here is derived from an EMBL/GenBank/DDBJ whole genome shotgun (WGS) entry which is preliminary data.</text>
</comment>
<dbReference type="InterPro" id="IPR052357">
    <property type="entry name" value="Orn_Lys_Arg_decarboxylase-I"/>
</dbReference>
<protein>
    <recommendedName>
        <fullName evidence="3">Orn/Lys/Arg decarboxylases family 1 pyridoxal-P attachment site domain-containing protein</fullName>
    </recommendedName>
</protein>
<dbReference type="Pfam" id="PF01276">
    <property type="entry name" value="OKR_DC_1"/>
    <property type="match status" value="2"/>
</dbReference>
<dbReference type="RefSeq" id="WP_055945976.1">
    <property type="nucleotide sequence ID" value="NZ_JAQDCV010000003.1"/>
</dbReference>
<dbReference type="Proteomes" id="UP000050833">
    <property type="component" value="Unassembled WGS sequence"/>
</dbReference>
<proteinExistence type="predicted"/>
<dbReference type="Gene3D" id="3.90.100.10">
    <property type="entry name" value="Orn/Lys/Arg decarboxylase, C-terminal domain"/>
    <property type="match status" value="1"/>
</dbReference>
<dbReference type="PANTHER" id="PTHR43277:SF3">
    <property type="entry name" value="DECARBOXYLASE, PUTATIVE-RELATED"/>
    <property type="match status" value="1"/>
</dbReference>
<gene>
    <name evidence="4" type="ORF">APZ18_13755</name>
</gene>
<dbReference type="GO" id="GO:0003824">
    <property type="term" value="F:catalytic activity"/>
    <property type="evidence" value="ECO:0007669"/>
    <property type="project" value="InterPro"/>
</dbReference>
<reference evidence="4 5" key="1">
    <citation type="submission" date="2015-10" db="EMBL/GenBank/DDBJ databases">
        <title>Butyribacter intestini gen. nov., sp. nov., a butyric acid-producing bacterium of the family Lachnospiraceae isolated from the human faeces.</title>
        <authorList>
            <person name="Zou Y."/>
            <person name="Xue W."/>
            <person name="Luo G."/>
            <person name="Lv M."/>
        </authorList>
    </citation>
    <scope>NUCLEOTIDE SEQUENCE [LARGE SCALE GENOMIC DNA]</scope>
    <source>
        <strain evidence="4 5">TF01-11</strain>
    </source>
</reference>
<dbReference type="EMBL" id="LLKB01000006">
    <property type="protein sequence ID" value="KQC84364.1"/>
    <property type="molecule type" value="Genomic_DNA"/>
</dbReference>
<dbReference type="InterPro" id="IPR015424">
    <property type="entry name" value="PyrdxlP-dep_Trfase"/>
</dbReference>
<organism evidence="4 5">
    <name type="scientific">Butyribacter intestini</name>
    <dbReference type="NCBI Taxonomy" id="1703332"/>
    <lineage>
        <taxon>Bacteria</taxon>
        <taxon>Bacillati</taxon>
        <taxon>Bacillota</taxon>
        <taxon>Clostridia</taxon>
        <taxon>Lachnospirales</taxon>
        <taxon>Lachnospiraceae</taxon>
        <taxon>Butyribacter</taxon>
    </lineage>
</organism>
<evidence type="ECO:0000259" key="3">
    <source>
        <dbReference type="Pfam" id="PF01276"/>
    </source>
</evidence>
<feature type="domain" description="Orn/Lys/Arg decarboxylases family 1 pyridoxal-P attachment site" evidence="3">
    <location>
        <begin position="248"/>
        <end position="407"/>
    </location>
</feature>
<dbReference type="InterPro" id="IPR036633">
    <property type="entry name" value="Prn/Lys/Arg_de-COase_C_sf"/>
</dbReference>
<evidence type="ECO:0000256" key="1">
    <source>
        <dbReference type="ARBA" id="ARBA00001933"/>
    </source>
</evidence>
<keyword evidence="5" id="KW-1185">Reference proteome</keyword>
<evidence type="ECO:0000256" key="2">
    <source>
        <dbReference type="ARBA" id="ARBA00022898"/>
    </source>
</evidence>
<dbReference type="AlphaFoldDB" id="A0AAW3JPE7"/>